<dbReference type="GeneID" id="98054289"/>
<dbReference type="Gene3D" id="3.50.50.60">
    <property type="entry name" value="FAD/NAD(P)-binding domain"/>
    <property type="match status" value="1"/>
</dbReference>
<evidence type="ECO:0000313" key="3">
    <source>
        <dbReference type="Proteomes" id="UP000549695"/>
    </source>
</evidence>
<evidence type="ECO:0000256" key="1">
    <source>
        <dbReference type="SAM" id="MobiDB-lite"/>
    </source>
</evidence>
<proteinExistence type="predicted"/>
<dbReference type="EMBL" id="JACCCZ010000001">
    <property type="protein sequence ID" value="NYG04330.1"/>
    <property type="molecule type" value="Genomic_DNA"/>
</dbReference>
<dbReference type="Proteomes" id="UP000549695">
    <property type="component" value="Unassembled WGS sequence"/>
</dbReference>
<protein>
    <recommendedName>
        <fullName evidence="4">NAD(P)/FAD-dependent oxidoreductase</fullName>
    </recommendedName>
</protein>
<sequence length="482" mass="52764">MVTDIDTDYLVIGAGATAMAFVDTVLTESRATVTMVDRYDRPGGHWTIAYPFVRLHQPSAMYGVNSRPLGEDRVDRTGWNAGMYELAGAAEICDYFDQVMRRTFLPSGRVSYFPMAEYRGGGRFHVTTSGTRYRVTVRRRIVDTTYQGVTVPAMRPPAFPVADGIRVVPPNELPAVREPSDRYVVVGAGKTGIDACLWLLEQGVDPADLTWIMPRAPWLIDRATVQPMPLRRPADIAADHAAKHSAIMGAESVGDLFDRLDAAGALLRISPDERPTAFRCATVSRAELEQLRRISDVVRLGRVTRIDPTAIELDGGTLPTGPQVLHVDCTADAVKQLPVVPIFQDGLITLQPVRACQPVFSAALVAHVEATGPDDTVRNELCPVTPYPSSDVDWLRFALSANAEQLRWAANPDIDAWLRASRLHPDLAPPMPDDPAERAVVEQAATAMAKAQNAKLDELLHTRRSLPPPGPHHPTRREAATG</sequence>
<evidence type="ECO:0000313" key="2">
    <source>
        <dbReference type="EMBL" id="NYG04330.1"/>
    </source>
</evidence>
<reference evidence="2 3" key="1">
    <citation type="submission" date="2020-07" db="EMBL/GenBank/DDBJ databases">
        <title>Sequencing the genomes of 1000 actinobacteria strains.</title>
        <authorList>
            <person name="Klenk H.-P."/>
        </authorList>
    </citation>
    <scope>NUCLEOTIDE SEQUENCE [LARGE SCALE GENOMIC DNA]</scope>
    <source>
        <strain evidence="2 3">DSM 44749</strain>
    </source>
</reference>
<keyword evidence="3" id="KW-1185">Reference proteome</keyword>
<dbReference type="RefSeq" id="WP_179762210.1">
    <property type="nucleotide sequence ID" value="NZ_BAAAJZ010000006.1"/>
</dbReference>
<evidence type="ECO:0008006" key="4">
    <source>
        <dbReference type="Google" id="ProtNLM"/>
    </source>
</evidence>
<dbReference type="SUPFAM" id="SSF51905">
    <property type="entry name" value="FAD/NAD(P)-binding domain"/>
    <property type="match status" value="1"/>
</dbReference>
<accession>A0A852W720</accession>
<gene>
    <name evidence="2" type="ORF">HDA37_004615</name>
</gene>
<dbReference type="InterPro" id="IPR036188">
    <property type="entry name" value="FAD/NAD-bd_sf"/>
</dbReference>
<name>A0A852W720_PSEA5</name>
<comment type="caution">
    <text evidence="2">The sequence shown here is derived from an EMBL/GenBank/DDBJ whole genome shotgun (WGS) entry which is preliminary data.</text>
</comment>
<dbReference type="AlphaFoldDB" id="A0A852W720"/>
<feature type="region of interest" description="Disordered" evidence="1">
    <location>
        <begin position="460"/>
        <end position="482"/>
    </location>
</feature>
<organism evidence="2 3">
    <name type="scientific">Pseudonocardia alni</name>
    <name type="common">Amycolata alni</name>
    <dbReference type="NCBI Taxonomy" id="33907"/>
    <lineage>
        <taxon>Bacteria</taxon>
        <taxon>Bacillati</taxon>
        <taxon>Actinomycetota</taxon>
        <taxon>Actinomycetes</taxon>
        <taxon>Pseudonocardiales</taxon>
        <taxon>Pseudonocardiaceae</taxon>
        <taxon>Pseudonocardia</taxon>
    </lineage>
</organism>